<keyword evidence="1" id="KW-1133">Transmembrane helix</keyword>
<keyword evidence="3" id="KW-1185">Reference proteome</keyword>
<dbReference type="Proteomes" id="UP000010475">
    <property type="component" value="Chromosome"/>
</dbReference>
<gene>
    <name evidence="2" type="ORF">Cylst_5938</name>
</gene>
<dbReference type="HOGENOM" id="CLU_3167122_0_0_3"/>
<name>K9X5Y5_9NOST</name>
<evidence type="ECO:0000313" key="2">
    <source>
        <dbReference type="EMBL" id="AFZ27913.1"/>
    </source>
</evidence>
<dbReference type="EMBL" id="CP003642">
    <property type="protein sequence ID" value="AFZ27913.1"/>
    <property type="molecule type" value="Genomic_DNA"/>
</dbReference>
<evidence type="ECO:0000256" key="1">
    <source>
        <dbReference type="SAM" id="Phobius"/>
    </source>
</evidence>
<proteinExistence type="predicted"/>
<accession>K9X5Y5</accession>
<keyword evidence="1" id="KW-0472">Membrane</keyword>
<dbReference type="AlphaFoldDB" id="K9X5Y5"/>
<sequence>MAVMILSFAETTLAIGYNYSLIVNLYLYPLRADGKNRVERMSDLDQN</sequence>
<dbReference type="KEGG" id="csg:Cylst_5938"/>
<keyword evidence="1" id="KW-0812">Transmembrane</keyword>
<feature type="transmembrane region" description="Helical" evidence="1">
    <location>
        <begin position="6"/>
        <end position="27"/>
    </location>
</feature>
<organism evidence="2 3">
    <name type="scientific">Cylindrospermum stagnale PCC 7417</name>
    <dbReference type="NCBI Taxonomy" id="56107"/>
    <lineage>
        <taxon>Bacteria</taxon>
        <taxon>Bacillati</taxon>
        <taxon>Cyanobacteriota</taxon>
        <taxon>Cyanophyceae</taxon>
        <taxon>Nostocales</taxon>
        <taxon>Nostocaceae</taxon>
        <taxon>Cylindrospermum</taxon>
    </lineage>
</organism>
<protein>
    <submittedName>
        <fullName evidence="2">Uncharacterized protein</fullName>
    </submittedName>
</protein>
<evidence type="ECO:0000313" key="3">
    <source>
        <dbReference type="Proteomes" id="UP000010475"/>
    </source>
</evidence>
<reference evidence="2 3" key="1">
    <citation type="submission" date="2012-06" db="EMBL/GenBank/DDBJ databases">
        <title>Finished chromosome of genome of Cylindrospermum stagnale PCC 7417.</title>
        <authorList>
            <consortium name="US DOE Joint Genome Institute"/>
            <person name="Gugger M."/>
            <person name="Coursin T."/>
            <person name="Rippka R."/>
            <person name="Tandeau De Marsac N."/>
            <person name="Huntemann M."/>
            <person name="Wei C.-L."/>
            <person name="Han J."/>
            <person name="Detter J.C."/>
            <person name="Han C."/>
            <person name="Tapia R."/>
            <person name="Chen A."/>
            <person name="Kyrpides N."/>
            <person name="Mavromatis K."/>
            <person name="Markowitz V."/>
            <person name="Szeto E."/>
            <person name="Ivanova N."/>
            <person name="Pagani I."/>
            <person name="Pati A."/>
            <person name="Goodwin L."/>
            <person name="Nordberg H.P."/>
            <person name="Cantor M.N."/>
            <person name="Hua S.X."/>
            <person name="Woyke T."/>
            <person name="Kerfeld C.A."/>
        </authorList>
    </citation>
    <scope>NUCLEOTIDE SEQUENCE [LARGE SCALE GENOMIC DNA]</scope>
    <source>
        <strain evidence="2 3">PCC 7417</strain>
    </source>
</reference>